<name>A0ABV2Q2I6_9BURK</name>
<dbReference type="PANTHER" id="PTHR46401:SF2">
    <property type="entry name" value="GLYCOSYLTRANSFERASE WBBK-RELATED"/>
    <property type="match status" value="1"/>
</dbReference>
<dbReference type="RefSeq" id="WP_354440563.1">
    <property type="nucleotide sequence ID" value="NZ_JBEPSH010000001.1"/>
</dbReference>
<gene>
    <name evidence="4" type="ORF">ABIE13_000337</name>
</gene>
<feature type="domain" description="Glycosyltransferase subfamily 4-like N-terminal" evidence="3">
    <location>
        <begin position="44"/>
        <end position="221"/>
    </location>
</feature>
<comment type="caution">
    <text evidence="4">The sequence shown here is derived from an EMBL/GenBank/DDBJ whole genome shotgun (WGS) entry which is preliminary data.</text>
</comment>
<dbReference type="SUPFAM" id="SSF53756">
    <property type="entry name" value="UDP-Glycosyltransferase/glycogen phosphorylase"/>
    <property type="match status" value="1"/>
</dbReference>
<feature type="domain" description="Glycosyl transferase family 1" evidence="2">
    <location>
        <begin position="246"/>
        <end position="396"/>
    </location>
</feature>
<dbReference type="Pfam" id="PF13439">
    <property type="entry name" value="Glyco_transf_4"/>
    <property type="match status" value="1"/>
</dbReference>
<sequence length="423" mass="47221">MDADSASRDFAVDASKPGSRTAGAALKPLNLVVASDALTPPLTGIGRYAFELVKRLQARPDIDELRFYSFGRWVEDPIDQLDMGDHVREDSEAAKLSNTGRKSWRSTLSKIPWLVKAYQLAGPSINALRLQSVKGAVFHSPNYFVPRFPGPTISTTHDLSHMRYPEFHPEARVNYMNAMFPKTLRTVSHMITVSHSVRQQVIEDLGWPEDRVTAIGLGTDPCFMPRGTDVLSPRLAAYGLRAGGYSLFVGTIEGRKNVDRLLSAYEALPVAMREEWPLVLVGDTGWRSDQTHERIRRAEAAGWLRYLKFLPQGDLPYIYAGTRLFIYPSIYEGFGLPIAEAMSSGVPVITSKVSSMPEVAGGAARLIDPLDVDELHQAILESLQDEDWRHQAIAAGLERARDFSWDTCADRTVEVYKLVTDRW</sequence>
<proteinExistence type="predicted"/>
<protein>
    <submittedName>
        <fullName evidence="4">Glycosyltransferase involved in cell wall biosynthesis</fullName>
    </submittedName>
</protein>
<dbReference type="Pfam" id="PF00534">
    <property type="entry name" value="Glycos_transf_1"/>
    <property type="match status" value="1"/>
</dbReference>
<dbReference type="Gene3D" id="3.40.50.2000">
    <property type="entry name" value="Glycogen Phosphorylase B"/>
    <property type="match status" value="2"/>
</dbReference>
<keyword evidence="5" id="KW-1185">Reference proteome</keyword>
<dbReference type="EMBL" id="JBEPSH010000001">
    <property type="protein sequence ID" value="MET4575240.1"/>
    <property type="molecule type" value="Genomic_DNA"/>
</dbReference>
<evidence type="ECO:0000313" key="4">
    <source>
        <dbReference type="EMBL" id="MET4575240.1"/>
    </source>
</evidence>
<evidence type="ECO:0000259" key="2">
    <source>
        <dbReference type="Pfam" id="PF00534"/>
    </source>
</evidence>
<dbReference type="CDD" id="cd03809">
    <property type="entry name" value="GT4_MtfB-like"/>
    <property type="match status" value="1"/>
</dbReference>
<evidence type="ECO:0000259" key="3">
    <source>
        <dbReference type="Pfam" id="PF13439"/>
    </source>
</evidence>
<dbReference type="InterPro" id="IPR001296">
    <property type="entry name" value="Glyco_trans_1"/>
</dbReference>
<organism evidence="4 5">
    <name type="scientific">Ottowia thiooxydans</name>
    <dbReference type="NCBI Taxonomy" id="219182"/>
    <lineage>
        <taxon>Bacteria</taxon>
        <taxon>Pseudomonadati</taxon>
        <taxon>Pseudomonadota</taxon>
        <taxon>Betaproteobacteria</taxon>
        <taxon>Burkholderiales</taxon>
        <taxon>Comamonadaceae</taxon>
        <taxon>Ottowia</taxon>
    </lineage>
</organism>
<dbReference type="InterPro" id="IPR028098">
    <property type="entry name" value="Glyco_trans_4-like_N"/>
</dbReference>
<evidence type="ECO:0000313" key="5">
    <source>
        <dbReference type="Proteomes" id="UP001549320"/>
    </source>
</evidence>
<accession>A0ABV2Q2I6</accession>
<dbReference type="PANTHER" id="PTHR46401">
    <property type="entry name" value="GLYCOSYLTRANSFERASE WBBK-RELATED"/>
    <property type="match status" value="1"/>
</dbReference>
<reference evidence="4 5" key="1">
    <citation type="submission" date="2024-06" db="EMBL/GenBank/DDBJ databases">
        <title>Sorghum-associated microbial communities from plants grown in Nebraska, USA.</title>
        <authorList>
            <person name="Schachtman D."/>
        </authorList>
    </citation>
    <scope>NUCLEOTIDE SEQUENCE [LARGE SCALE GENOMIC DNA]</scope>
    <source>
        <strain evidence="4 5">2709</strain>
    </source>
</reference>
<dbReference type="Proteomes" id="UP001549320">
    <property type="component" value="Unassembled WGS sequence"/>
</dbReference>
<evidence type="ECO:0000256" key="1">
    <source>
        <dbReference type="ARBA" id="ARBA00022679"/>
    </source>
</evidence>
<keyword evidence="1" id="KW-0808">Transferase</keyword>